<keyword evidence="3" id="KW-1185">Reference proteome</keyword>
<dbReference type="RefSeq" id="WP_246554640.1">
    <property type="nucleotide sequence ID" value="NZ_BAAARS010000004.1"/>
</dbReference>
<evidence type="ECO:0000256" key="1">
    <source>
        <dbReference type="SAM" id="Phobius"/>
    </source>
</evidence>
<organism evidence="2 3">
    <name type="scientific">Streptomyces paradoxus</name>
    <dbReference type="NCBI Taxonomy" id="66375"/>
    <lineage>
        <taxon>Bacteria</taxon>
        <taxon>Bacillati</taxon>
        <taxon>Actinomycetota</taxon>
        <taxon>Actinomycetes</taxon>
        <taxon>Kitasatosporales</taxon>
        <taxon>Streptomycetaceae</taxon>
        <taxon>Streptomyces</taxon>
    </lineage>
</organism>
<evidence type="ECO:0000313" key="3">
    <source>
        <dbReference type="Proteomes" id="UP000591537"/>
    </source>
</evidence>
<keyword evidence="1" id="KW-1133">Transmembrane helix</keyword>
<dbReference type="Gene3D" id="1.20.1250.20">
    <property type="entry name" value="MFS general substrate transporter like domains"/>
    <property type="match status" value="1"/>
</dbReference>
<dbReference type="InterPro" id="IPR036259">
    <property type="entry name" value="MFS_trans_sf"/>
</dbReference>
<proteinExistence type="predicted"/>
<dbReference type="EMBL" id="JACHGV010000004">
    <property type="protein sequence ID" value="MBB6077225.1"/>
    <property type="molecule type" value="Genomic_DNA"/>
</dbReference>
<gene>
    <name evidence="2" type="ORF">HNR57_003140</name>
</gene>
<reference evidence="2 3" key="1">
    <citation type="submission" date="2020-08" db="EMBL/GenBank/DDBJ databases">
        <title>Genomic Encyclopedia of Type Strains, Phase IV (KMG-IV): sequencing the most valuable type-strain genomes for metagenomic binning, comparative biology and taxonomic classification.</title>
        <authorList>
            <person name="Goeker M."/>
        </authorList>
    </citation>
    <scope>NUCLEOTIDE SEQUENCE [LARGE SCALE GENOMIC DNA]</scope>
    <source>
        <strain evidence="2 3">DSM 43350</strain>
    </source>
</reference>
<feature type="transmembrane region" description="Helical" evidence="1">
    <location>
        <begin position="42"/>
        <end position="58"/>
    </location>
</feature>
<sequence>MEEIGGLSPFQIGLLSAIPWICAVVAMYTMSHFTDRAADRRPYLAIALVLSATGTFLATLGSPWFGLAALTLAAVGGKCAATLFWPMAQSGLDLKIAAPGPGQLPGKPGRVRLPHAVRLPEGHDGQHERGPVHAVGGVGPGGGGGGVRAAHQEG</sequence>
<feature type="transmembrane region" description="Helical" evidence="1">
    <location>
        <begin position="12"/>
        <end position="30"/>
    </location>
</feature>
<dbReference type="SUPFAM" id="SSF103473">
    <property type="entry name" value="MFS general substrate transporter"/>
    <property type="match status" value="1"/>
</dbReference>
<dbReference type="AlphaFoldDB" id="A0A7W9WIA3"/>
<evidence type="ECO:0000313" key="2">
    <source>
        <dbReference type="EMBL" id="MBB6077225.1"/>
    </source>
</evidence>
<keyword evidence="1" id="KW-0472">Membrane</keyword>
<dbReference type="Proteomes" id="UP000591537">
    <property type="component" value="Unassembled WGS sequence"/>
</dbReference>
<name>A0A7W9WIA3_9ACTN</name>
<protein>
    <submittedName>
        <fullName evidence="2">Uncharacterized protein</fullName>
    </submittedName>
</protein>
<comment type="caution">
    <text evidence="2">The sequence shown here is derived from an EMBL/GenBank/DDBJ whole genome shotgun (WGS) entry which is preliminary data.</text>
</comment>
<keyword evidence="1" id="KW-0812">Transmembrane</keyword>
<accession>A0A7W9WIA3</accession>